<gene>
    <name evidence="2" type="ORF">GCM10023195_12060</name>
</gene>
<feature type="signal peptide" evidence="1">
    <location>
        <begin position="1"/>
        <end position="20"/>
    </location>
</feature>
<proteinExistence type="predicted"/>
<organism evidence="2 3">
    <name type="scientific">Actinoallomurus liliacearum</name>
    <dbReference type="NCBI Taxonomy" id="1080073"/>
    <lineage>
        <taxon>Bacteria</taxon>
        <taxon>Bacillati</taxon>
        <taxon>Actinomycetota</taxon>
        <taxon>Actinomycetes</taxon>
        <taxon>Streptosporangiales</taxon>
        <taxon>Thermomonosporaceae</taxon>
        <taxon>Actinoallomurus</taxon>
    </lineage>
</organism>
<protein>
    <recommendedName>
        <fullName evidence="4">Lipoprotein</fullName>
    </recommendedName>
</protein>
<dbReference type="EMBL" id="BAABHJ010000002">
    <property type="protein sequence ID" value="GAA4603614.1"/>
    <property type="molecule type" value="Genomic_DNA"/>
</dbReference>
<accession>A0ABP8TE10</accession>
<dbReference type="RefSeq" id="WP_345349512.1">
    <property type="nucleotide sequence ID" value="NZ_BAABHJ010000002.1"/>
</dbReference>
<feature type="chain" id="PRO_5045943163" description="Lipoprotein" evidence="1">
    <location>
        <begin position="21"/>
        <end position="176"/>
    </location>
</feature>
<keyword evidence="3" id="KW-1185">Reference proteome</keyword>
<evidence type="ECO:0000256" key="1">
    <source>
        <dbReference type="SAM" id="SignalP"/>
    </source>
</evidence>
<dbReference type="Proteomes" id="UP001500212">
    <property type="component" value="Unassembled WGS sequence"/>
</dbReference>
<evidence type="ECO:0000313" key="2">
    <source>
        <dbReference type="EMBL" id="GAA4603614.1"/>
    </source>
</evidence>
<dbReference type="PROSITE" id="PS51257">
    <property type="entry name" value="PROKAR_LIPOPROTEIN"/>
    <property type="match status" value="1"/>
</dbReference>
<evidence type="ECO:0008006" key="4">
    <source>
        <dbReference type="Google" id="ProtNLM"/>
    </source>
</evidence>
<evidence type="ECO:0000313" key="3">
    <source>
        <dbReference type="Proteomes" id="UP001500212"/>
    </source>
</evidence>
<name>A0ABP8TE10_9ACTN</name>
<comment type="caution">
    <text evidence="2">The sequence shown here is derived from an EMBL/GenBank/DDBJ whole genome shotgun (WGS) entry which is preliminary data.</text>
</comment>
<keyword evidence="1" id="KW-0732">Signal</keyword>
<reference evidence="3" key="1">
    <citation type="journal article" date="2019" name="Int. J. Syst. Evol. Microbiol.">
        <title>The Global Catalogue of Microorganisms (GCM) 10K type strain sequencing project: providing services to taxonomists for standard genome sequencing and annotation.</title>
        <authorList>
            <consortium name="The Broad Institute Genomics Platform"/>
            <consortium name="The Broad Institute Genome Sequencing Center for Infectious Disease"/>
            <person name="Wu L."/>
            <person name="Ma J."/>
        </authorList>
    </citation>
    <scope>NUCLEOTIDE SEQUENCE [LARGE SCALE GENOMIC DNA]</scope>
    <source>
        <strain evidence="3">JCM 17938</strain>
    </source>
</reference>
<sequence>MSQRLLRRLSAAVTATALLAGCGSGGHPKASSSPNAQDVAAAYRRLAQCVRAHGLPNFPDPVRDPQTGQWGLPAGTPDPPKNVMDDCRSIADRIPADRTGTTLSARDMAKLREFAECFRRHGVPDWPDPAPDGSFTMPARLAGQGKQPIMKQLEACKRYGVGGGLKIRRPGDPSHG</sequence>